<evidence type="ECO:0000256" key="4">
    <source>
        <dbReference type="ARBA" id="ARBA00022840"/>
    </source>
</evidence>
<proteinExistence type="predicted"/>
<organism evidence="9 10">
    <name type="scientific">Candidatus Eisenbergiella merdavium</name>
    <dbReference type="NCBI Taxonomy" id="2838551"/>
    <lineage>
        <taxon>Bacteria</taxon>
        <taxon>Bacillati</taxon>
        <taxon>Bacillota</taxon>
        <taxon>Clostridia</taxon>
        <taxon>Lachnospirales</taxon>
        <taxon>Lachnospiraceae</taxon>
        <taxon>Eisenbergiella</taxon>
    </lineage>
</organism>
<dbReference type="InterPro" id="IPR027417">
    <property type="entry name" value="P-loop_NTPase"/>
</dbReference>
<gene>
    <name evidence="9" type="ORF">H9761_08895</name>
</gene>
<evidence type="ECO:0000313" key="9">
    <source>
        <dbReference type="EMBL" id="HJC23807.1"/>
    </source>
</evidence>
<dbReference type="InterPro" id="IPR017871">
    <property type="entry name" value="ABC_transporter-like_CS"/>
</dbReference>
<keyword evidence="3" id="KW-0547">Nucleotide-binding</keyword>
<evidence type="ECO:0000256" key="2">
    <source>
        <dbReference type="ARBA" id="ARBA00022692"/>
    </source>
</evidence>
<dbReference type="InterPro" id="IPR039421">
    <property type="entry name" value="Type_1_exporter"/>
</dbReference>
<dbReference type="PROSITE" id="PS50893">
    <property type="entry name" value="ABC_TRANSPORTER_2"/>
    <property type="match status" value="1"/>
</dbReference>
<accession>A0A9D2SQT3</accession>
<dbReference type="SUPFAM" id="SSF90123">
    <property type="entry name" value="ABC transporter transmembrane region"/>
    <property type="match status" value="1"/>
</dbReference>
<dbReference type="SMART" id="SM00382">
    <property type="entry name" value="AAA"/>
    <property type="match status" value="1"/>
</dbReference>
<sequence length="624" mass="68979">MKEKTDGKRKDKRKDKKERAYSIPDTLRYVTRLFLREMGWEGIAICTGQVVSGILYPFLSAALAGVIVAALSGGGSAGRILLTVGGYVALQQIFRLTAGYLALRGESTAFSFRVKRGVPLYRSCLEAELTFLESDEGQKKMSGAQEAVFWGDGDGFEAYLKELIRLATNLGGFLLYSLVIGAWSLPFLMLILAFAVLTAAASLQARKREVSLERENDATRAKLNYLRRVTVDTANGKDVRLYRMDRWLLGAFEAAIDRFTGIRGKEKAAYLAAGLFGKSLSFVKNMLIYGFLILQMARGQMTVAAFLIYVGLVSGFDTWLTALFNAMQEFFHQDTTIGKFRAFEDAVAEGKRGKWGAGKPERAGQAHELRLEGVCFRYPGSDTDTIHDLSLTIRPGERLALVGANGAGKTTLVKLLCGLYRPDAGRILLDGQELSGLSEEACFREFSVVFQDVFAFSFSLMENVSCVREKDTDMERLRDSLTRAGLWEKAEGLARGVHTSMNRDLDKNGVSLSGGELQKLMLARSLYKGAPVVILDEPTAALDPIAESEMYEKYDGLLQGRTGIFISHRLSSTRFCDRIVYLENGRIAEEGTHEELMARNGAYAGMFSVQAQYYREKGEAANIG</sequence>
<dbReference type="Gene3D" id="3.40.50.300">
    <property type="entry name" value="P-loop containing nucleotide triphosphate hydrolases"/>
    <property type="match status" value="1"/>
</dbReference>
<evidence type="ECO:0000256" key="1">
    <source>
        <dbReference type="ARBA" id="ARBA00004651"/>
    </source>
</evidence>
<dbReference type="Proteomes" id="UP000823891">
    <property type="component" value="Unassembled WGS sequence"/>
</dbReference>
<feature type="transmembrane region" description="Helical" evidence="7">
    <location>
        <begin position="304"/>
        <end position="324"/>
    </location>
</feature>
<feature type="domain" description="ABC transporter" evidence="8">
    <location>
        <begin position="369"/>
        <end position="609"/>
    </location>
</feature>
<dbReference type="PANTHER" id="PTHR24221">
    <property type="entry name" value="ATP-BINDING CASSETTE SUB-FAMILY B"/>
    <property type="match status" value="1"/>
</dbReference>
<comment type="caution">
    <text evidence="9">The sequence shown here is derived from an EMBL/GenBank/DDBJ whole genome shotgun (WGS) entry which is preliminary data.</text>
</comment>
<dbReference type="InterPro" id="IPR003593">
    <property type="entry name" value="AAA+_ATPase"/>
</dbReference>
<feature type="transmembrane region" description="Helical" evidence="7">
    <location>
        <begin position="268"/>
        <end position="292"/>
    </location>
</feature>
<dbReference type="Gene3D" id="1.20.1560.10">
    <property type="entry name" value="ABC transporter type 1, transmembrane domain"/>
    <property type="match status" value="1"/>
</dbReference>
<dbReference type="InterPro" id="IPR036640">
    <property type="entry name" value="ABC1_TM_sf"/>
</dbReference>
<dbReference type="Pfam" id="PF00005">
    <property type="entry name" value="ABC_tran"/>
    <property type="match status" value="1"/>
</dbReference>
<dbReference type="InterPro" id="IPR003439">
    <property type="entry name" value="ABC_transporter-like_ATP-bd"/>
</dbReference>
<keyword evidence="5 7" id="KW-1133">Transmembrane helix</keyword>
<reference evidence="9" key="2">
    <citation type="submission" date="2021-04" db="EMBL/GenBank/DDBJ databases">
        <authorList>
            <person name="Gilroy R."/>
        </authorList>
    </citation>
    <scope>NUCLEOTIDE SEQUENCE</scope>
    <source>
        <strain evidence="9">USAMLcec2-132</strain>
    </source>
</reference>
<evidence type="ECO:0000256" key="6">
    <source>
        <dbReference type="ARBA" id="ARBA00023136"/>
    </source>
</evidence>
<dbReference type="SUPFAM" id="SSF52540">
    <property type="entry name" value="P-loop containing nucleoside triphosphate hydrolases"/>
    <property type="match status" value="1"/>
</dbReference>
<keyword evidence="6 7" id="KW-0472">Membrane</keyword>
<dbReference type="PROSITE" id="PS00211">
    <property type="entry name" value="ABC_TRANSPORTER_1"/>
    <property type="match status" value="1"/>
</dbReference>
<keyword evidence="2 7" id="KW-0812">Transmembrane</keyword>
<dbReference type="GO" id="GO:0005886">
    <property type="term" value="C:plasma membrane"/>
    <property type="evidence" value="ECO:0007669"/>
    <property type="project" value="UniProtKB-SubCell"/>
</dbReference>
<keyword evidence="4 9" id="KW-0067">ATP-binding</keyword>
<comment type="subcellular location">
    <subcellularLocation>
        <location evidence="1">Cell membrane</location>
        <topology evidence="1">Multi-pass membrane protein</topology>
    </subcellularLocation>
</comment>
<evidence type="ECO:0000256" key="3">
    <source>
        <dbReference type="ARBA" id="ARBA00022741"/>
    </source>
</evidence>
<name>A0A9D2SQT3_9FIRM</name>
<reference evidence="9" key="1">
    <citation type="journal article" date="2021" name="PeerJ">
        <title>Extensive microbial diversity within the chicken gut microbiome revealed by metagenomics and culture.</title>
        <authorList>
            <person name="Gilroy R."/>
            <person name="Ravi A."/>
            <person name="Getino M."/>
            <person name="Pursley I."/>
            <person name="Horton D.L."/>
            <person name="Alikhan N.F."/>
            <person name="Baker D."/>
            <person name="Gharbi K."/>
            <person name="Hall N."/>
            <person name="Watson M."/>
            <person name="Adriaenssens E.M."/>
            <person name="Foster-Nyarko E."/>
            <person name="Jarju S."/>
            <person name="Secka A."/>
            <person name="Antonio M."/>
            <person name="Oren A."/>
            <person name="Chaudhuri R.R."/>
            <person name="La Ragione R."/>
            <person name="Hildebrand F."/>
            <person name="Pallen M.J."/>
        </authorList>
    </citation>
    <scope>NUCLEOTIDE SEQUENCE</scope>
    <source>
        <strain evidence="9">USAMLcec2-132</strain>
    </source>
</reference>
<dbReference type="GO" id="GO:0034040">
    <property type="term" value="F:ATPase-coupled lipid transmembrane transporter activity"/>
    <property type="evidence" value="ECO:0007669"/>
    <property type="project" value="TreeGrafter"/>
</dbReference>
<evidence type="ECO:0000313" key="10">
    <source>
        <dbReference type="Proteomes" id="UP000823891"/>
    </source>
</evidence>
<protein>
    <submittedName>
        <fullName evidence="9">ABC transporter ATP-binding protein/permease</fullName>
    </submittedName>
</protein>
<dbReference type="GO" id="GO:0016887">
    <property type="term" value="F:ATP hydrolysis activity"/>
    <property type="evidence" value="ECO:0007669"/>
    <property type="project" value="InterPro"/>
</dbReference>
<dbReference type="EMBL" id="DWWS01000031">
    <property type="protein sequence ID" value="HJC23807.1"/>
    <property type="molecule type" value="Genomic_DNA"/>
</dbReference>
<dbReference type="AlphaFoldDB" id="A0A9D2SQT3"/>
<dbReference type="PANTHER" id="PTHR24221:SF654">
    <property type="entry name" value="ATP-BINDING CASSETTE SUB-FAMILY B MEMBER 6"/>
    <property type="match status" value="1"/>
</dbReference>
<evidence type="ECO:0000256" key="7">
    <source>
        <dbReference type="SAM" id="Phobius"/>
    </source>
</evidence>
<dbReference type="GO" id="GO:0005524">
    <property type="term" value="F:ATP binding"/>
    <property type="evidence" value="ECO:0007669"/>
    <property type="project" value="UniProtKB-KW"/>
</dbReference>
<evidence type="ECO:0000256" key="5">
    <source>
        <dbReference type="ARBA" id="ARBA00022989"/>
    </source>
</evidence>
<evidence type="ECO:0000259" key="8">
    <source>
        <dbReference type="PROSITE" id="PS50893"/>
    </source>
</evidence>